<dbReference type="Proteomes" id="UP000007015">
    <property type="component" value="Chromosome 2"/>
</dbReference>
<keyword evidence="1" id="KW-0732">Signal</keyword>
<sequence>MDKNFLIVLSLLNAALVATSVGAEQSDEVSTYIVHVVHAHAANTAHLAHAHYTSFLQRILPSHMHGGSAPRLVYAYSHAATGFAARMTKH</sequence>
<evidence type="ECO:0000256" key="1">
    <source>
        <dbReference type="SAM" id="SignalP"/>
    </source>
</evidence>
<feature type="chain" id="PRO_5002867866" description="Inhibitor I9 domain-containing protein" evidence="1">
    <location>
        <begin position="24"/>
        <end position="90"/>
    </location>
</feature>
<gene>
    <name evidence="3" type="ORF">OsI_09165</name>
</gene>
<dbReference type="Pfam" id="PF05922">
    <property type="entry name" value="Inhibitor_I9"/>
    <property type="match status" value="1"/>
</dbReference>
<protein>
    <recommendedName>
        <fullName evidence="2">Inhibitor I9 domain-containing protein</fullName>
    </recommendedName>
</protein>
<feature type="signal peptide" evidence="1">
    <location>
        <begin position="1"/>
        <end position="23"/>
    </location>
</feature>
<dbReference type="InterPro" id="IPR037045">
    <property type="entry name" value="S8pro/Inhibitor_I9_sf"/>
</dbReference>
<feature type="domain" description="Inhibitor I9" evidence="2">
    <location>
        <begin position="31"/>
        <end position="89"/>
    </location>
</feature>
<dbReference type="InterPro" id="IPR010259">
    <property type="entry name" value="S8pro/Inhibitor_I9"/>
</dbReference>
<keyword evidence="4" id="KW-1185">Reference proteome</keyword>
<dbReference type="HOGENOM" id="CLU_2444768_0_0_1"/>
<dbReference type="Gramene" id="BGIOSGA005491-TA">
    <property type="protein sequence ID" value="BGIOSGA005491-PA"/>
    <property type="gene ID" value="BGIOSGA005491"/>
</dbReference>
<name>B8AJI0_ORYSI</name>
<organism evidence="3 4">
    <name type="scientific">Oryza sativa subsp. indica</name>
    <name type="common">Rice</name>
    <dbReference type="NCBI Taxonomy" id="39946"/>
    <lineage>
        <taxon>Eukaryota</taxon>
        <taxon>Viridiplantae</taxon>
        <taxon>Streptophyta</taxon>
        <taxon>Embryophyta</taxon>
        <taxon>Tracheophyta</taxon>
        <taxon>Spermatophyta</taxon>
        <taxon>Magnoliopsida</taxon>
        <taxon>Liliopsida</taxon>
        <taxon>Poales</taxon>
        <taxon>Poaceae</taxon>
        <taxon>BOP clade</taxon>
        <taxon>Oryzoideae</taxon>
        <taxon>Oryzeae</taxon>
        <taxon>Oryzinae</taxon>
        <taxon>Oryza</taxon>
        <taxon>Oryza sativa</taxon>
    </lineage>
</organism>
<dbReference type="EMBL" id="CM000127">
    <property type="protein sequence ID" value="EEC74110.1"/>
    <property type="molecule type" value="Genomic_DNA"/>
</dbReference>
<evidence type="ECO:0000313" key="4">
    <source>
        <dbReference type="Proteomes" id="UP000007015"/>
    </source>
</evidence>
<evidence type="ECO:0000313" key="3">
    <source>
        <dbReference type="EMBL" id="EEC74110.1"/>
    </source>
</evidence>
<reference evidence="3 4" key="1">
    <citation type="journal article" date="2005" name="PLoS Biol.">
        <title>The genomes of Oryza sativa: a history of duplications.</title>
        <authorList>
            <person name="Yu J."/>
            <person name="Wang J."/>
            <person name="Lin W."/>
            <person name="Li S."/>
            <person name="Li H."/>
            <person name="Zhou J."/>
            <person name="Ni P."/>
            <person name="Dong W."/>
            <person name="Hu S."/>
            <person name="Zeng C."/>
            <person name="Zhang J."/>
            <person name="Zhang Y."/>
            <person name="Li R."/>
            <person name="Xu Z."/>
            <person name="Li S."/>
            <person name="Li X."/>
            <person name="Zheng H."/>
            <person name="Cong L."/>
            <person name="Lin L."/>
            <person name="Yin J."/>
            <person name="Geng J."/>
            <person name="Li G."/>
            <person name="Shi J."/>
            <person name="Liu J."/>
            <person name="Lv H."/>
            <person name="Li J."/>
            <person name="Wang J."/>
            <person name="Deng Y."/>
            <person name="Ran L."/>
            <person name="Shi X."/>
            <person name="Wang X."/>
            <person name="Wu Q."/>
            <person name="Li C."/>
            <person name="Ren X."/>
            <person name="Wang J."/>
            <person name="Wang X."/>
            <person name="Li D."/>
            <person name="Liu D."/>
            <person name="Zhang X."/>
            <person name="Ji Z."/>
            <person name="Zhao W."/>
            <person name="Sun Y."/>
            <person name="Zhang Z."/>
            <person name="Bao J."/>
            <person name="Han Y."/>
            <person name="Dong L."/>
            <person name="Ji J."/>
            <person name="Chen P."/>
            <person name="Wu S."/>
            <person name="Liu J."/>
            <person name="Xiao Y."/>
            <person name="Bu D."/>
            <person name="Tan J."/>
            <person name="Yang L."/>
            <person name="Ye C."/>
            <person name="Zhang J."/>
            <person name="Xu J."/>
            <person name="Zhou Y."/>
            <person name="Yu Y."/>
            <person name="Zhang B."/>
            <person name="Zhuang S."/>
            <person name="Wei H."/>
            <person name="Liu B."/>
            <person name="Lei M."/>
            <person name="Yu H."/>
            <person name="Li Y."/>
            <person name="Xu H."/>
            <person name="Wei S."/>
            <person name="He X."/>
            <person name="Fang L."/>
            <person name="Zhang Z."/>
            <person name="Zhang Y."/>
            <person name="Huang X."/>
            <person name="Su Z."/>
            <person name="Tong W."/>
            <person name="Li J."/>
            <person name="Tong Z."/>
            <person name="Li S."/>
            <person name="Ye J."/>
            <person name="Wang L."/>
            <person name="Fang L."/>
            <person name="Lei T."/>
            <person name="Chen C."/>
            <person name="Chen H."/>
            <person name="Xu Z."/>
            <person name="Li H."/>
            <person name="Huang H."/>
            <person name="Zhang F."/>
            <person name="Xu H."/>
            <person name="Li N."/>
            <person name="Zhao C."/>
            <person name="Li S."/>
            <person name="Dong L."/>
            <person name="Huang Y."/>
            <person name="Li L."/>
            <person name="Xi Y."/>
            <person name="Qi Q."/>
            <person name="Li W."/>
            <person name="Zhang B."/>
            <person name="Hu W."/>
            <person name="Zhang Y."/>
            <person name="Tian X."/>
            <person name="Jiao Y."/>
            <person name="Liang X."/>
            <person name="Jin J."/>
            <person name="Gao L."/>
            <person name="Zheng W."/>
            <person name="Hao B."/>
            <person name="Liu S."/>
            <person name="Wang W."/>
            <person name="Yuan L."/>
            <person name="Cao M."/>
            <person name="McDermott J."/>
            <person name="Samudrala R."/>
            <person name="Wang J."/>
            <person name="Wong G.K."/>
            <person name="Yang H."/>
        </authorList>
    </citation>
    <scope>NUCLEOTIDE SEQUENCE [LARGE SCALE GENOMIC DNA]</scope>
    <source>
        <strain evidence="4">cv. 93-11</strain>
    </source>
</reference>
<accession>B8AJI0</accession>
<dbReference type="AlphaFoldDB" id="B8AJI0"/>
<proteinExistence type="predicted"/>
<evidence type="ECO:0000259" key="2">
    <source>
        <dbReference type="Pfam" id="PF05922"/>
    </source>
</evidence>
<dbReference type="Gene3D" id="3.30.70.80">
    <property type="entry name" value="Peptidase S8 propeptide/proteinase inhibitor I9"/>
    <property type="match status" value="1"/>
</dbReference>